<reference evidence="19 20" key="1">
    <citation type="submission" date="2016-10" db="EMBL/GenBank/DDBJ databases">
        <authorList>
            <person name="de Groot N.N."/>
        </authorList>
    </citation>
    <scope>NUCLEOTIDE SEQUENCE [LARGE SCALE GENOMIC DNA]</scope>
    <source>
        <strain evidence="19 20">DSM 25186</strain>
    </source>
</reference>
<dbReference type="Pfam" id="PF02922">
    <property type="entry name" value="CBM_48"/>
    <property type="match status" value="1"/>
</dbReference>
<evidence type="ECO:0000256" key="16">
    <source>
        <dbReference type="PIRSR" id="PIRSR006337-2"/>
    </source>
</evidence>
<dbReference type="Gene3D" id="2.60.40.10">
    <property type="entry name" value="Immunoglobulins"/>
    <property type="match status" value="1"/>
</dbReference>
<dbReference type="EC" id="3.2.1.141" evidence="4 13"/>
<keyword evidence="8" id="KW-0119">Carbohydrate metabolism</keyword>
<gene>
    <name evidence="19" type="ORF">SAMN05421823_103693</name>
</gene>
<dbReference type="RefSeq" id="WP_089681680.1">
    <property type="nucleotide sequence ID" value="NZ_FNFO01000003.1"/>
</dbReference>
<evidence type="ECO:0000256" key="8">
    <source>
        <dbReference type="ARBA" id="ARBA00023277"/>
    </source>
</evidence>
<evidence type="ECO:0000256" key="11">
    <source>
        <dbReference type="ARBA" id="ARBA00033284"/>
    </source>
</evidence>
<comment type="pathway">
    <text evidence="2 14">Glycan biosynthesis; trehalose biosynthesis.</text>
</comment>
<feature type="binding site" evidence="16">
    <location>
        <begin position="389"/>
        <end position="394"/>
    </location>
    <ligand>
        <name>substrate</name>
    </ligand>
</feature>
<keyword evidence="20" id="KW-1185">Reference proteome</keyword>
<evidence type="ECO:0000313" key="19">
    <source>
        <dbReference type="EMBL" id="SDK84270.1"/>
    </source>
</evidence>
<feature type="active site" description="Proton donor" evidence="15">
    <location>
        <position position="296"/>
    </location>
</feature>
<dbReference type="NCBIfam" id="TIGR02402">
    <property type="entry name" value="trehalose_TreZ"/>
    <property type="match status" value="1"/>
</dbReference>
<dbReference type="STRING" id="1075417.SAMN05421823_103693"/>
<protein>
    <recommendedName>
        <fullName evidence="5 13">Malto-oligosyltrehalose trehalohydrolase</fullName>
        <shortName evidence="14">MTHase</shortName>
        <ecNumber evidence="4 13">3.2.1.141</ecNumber>
    </recommendedName>
    <alternativeName>
        <fullName evidence="11 14">4-alpha-D-((1-&gt;4)-alpha-D-glucano)trehalose trehalohydrolase</fullName>
    </alternativeName>
    <alternativeName>
        <fullName evidence="10 14">Maltooligosyl trehalose trehalohydrolase</fullName>
    </alternativeName>
</protein>
<dbReference type="SUPFAM" id="SSF51445">
    <property type="entry name" value="(Trans)glycosidases"/>
    <property type="match status" value="1"/>
</dbReference>
<sequence length="611" mass="69783">MYRPVGAFLQADACEFTVWAPLAETVSLELSSPRVQSVPMHPDAWGYWSVTLPNIKEGTRYAFLLDSELRRPDPASRHQPEGVHGDSAVVGPGFAWNDQHWQAPPQKDWILYELHVGTFSPEGTFAGVIQKLDHLLELGVNVLEIMPVAQFPGGRNWGYDGVYPFAVQHSYGGARGLKQLVDACHAKGLAVILDVVYNHMGPEGNYLRDFGPYFTDKHHTPWGQGINFDDKHCDPVRSFFLQNARMWLEEFHLDGLRLDAIHAIRDSSAKHLLRELSEMKAELEAQNERQYILIGECDLNDVRYLDPTERNGFGLDAQWIDEFHHALHALTTHERMGYYEDFGDSGQLLAAFQRAFVYNGQYSPHRKRRFGSDASHLPTWRFVNFAQNHDQIGNRMMGDRLATTLSFEALKLTAAVLLLSPYLPMLFMGEEWGEDTPFMYFVSHGDPDLIEAVRTGRKREFAYFQREGHEVPDPQSEKTFQGSKLNWEYANDPQKRLLWQYHRELIRLRREHPALGTGTRDAMQFELDASQHLLEMTRTHGEHRLCAVFNLTQTTRSTLWPHTGHWRLLHNAGDAQWGGSASVPEQLKQTDAFIVPPYGVLVYETTTAATT</sequence>
<dbReference type="InterPro" id="IPR044901">
    <property type="entry name" value="Trehalose_TreZ_E-set_sf"/>
</dbReference>
<dbReference type="UniPathway" id="UPA00299"/>
<dbReference type="InterPro" id="IPR012768">
    <property type="entry name" value="Trehalose_TreZ"/>
</dbReference>
<dbReference type="Gene3D" id="1.10.10.760">
    <property type="entry name" value="E-set domains of sugar-utilizing enzymes"/>
    <property type="match status" value="1"/>
</dbReference>
<evidence type="ECO:0000256" key="12">
    <source>
        <dbReference type="ARBA" id="ARBA00034013"/>
    </source>
</evidence>
<keyword evidence="6" id="KW-0963">Cytoplasm</keyword>
<evidence type="ECO:0000256" key="17">
    <source>
        <dbReference type="PIRSR" id="PIRSR006337-3"/>
    </source>
</evidence>
<dbReference type="PIRSF" id="PIRSF006337">
    <property type="entry name" value="Trehalose_TreZ"/>
    <property type="match status" value="1"/>
</dbReference>
<evidence type="ECO:0000256" key="1">
    <source>
        <dbReference type="ARBA" id="ARBA00004496"/>
    </source>
</evidence>
<comment type="similarity">
    <text evidence="3 14">Belongs to the glycosyl hydrolase 13 family.</text>
</comment>
<dbReference type="EMBL" id="FNFO01000003">
    <property type="protein sequence ID" value="SDK84270.1"/>
    <property type="molecule type" value="Genomic_DNA"/>
</dbReference>
<dbReference type="Proteomes" id="UP000198510">
    <property type="component" value="Unassembled WGS sequence"/>
</dbReference>
<evidence type="ECO:0000256" key="6">
    <source>
        <dbReference type="ARBA" id="ARBA00022490"/>
    </source>
</evidence>
<comment type="catalytic activity">
    <reaction evidence="12 14">
        <text>hydrolysis of (1-&gt;4)-alpha-D-glucosidic linkage in 4-alpha-D-[(1-&gt;4)-alpha-D-glucanosyl]n trehalose to yield trehalose and (1-&gt;4)-alpha-D-glucan.</text>
        <dbReference type="EC" id="3.2.1.141"/>
    </reaction>
</comment>
<feature type="domain" description="Glycosyl hydrolase family 13 catalytic" evidence="18">
    <location>
        <begin position="113"/>
        <end position="459"/>
    </location>
</feature>
<dbReference type="CDD" id="cd02853">
    <property type="entry name" value="E_set_MTHase_like_N"/>
    <property type="match status" value="1"/>
</dbReference>
<feature type="site" description="Transition state stabilizer" evidence="17">
    <location>
        <position position="390"/>
    </location>
</feature>
<dbReference type="Pfam" id="PF00128">
    <property type="entry name" value="Alpha-amylase"/>
    <property type="match status" value="1"/>
</dbReference>
<dbReference type="InterPro" id="IPR017853">
    <property type="entry name" value="GH"/>
</dbReference>
<feature type="active site" description="Nucleophile" evidence="15">
    <location>
        <position position="259"/>
    </location>
</feature>
<evidence type="ECO:0000256" key="2">
    <source>
        <dbReference type="ARBA" id="ARBA00005199"/>
    </source>
</evidence>
<organism evidence="19 20">
    <name type="scientific">Catalinimonas alkaloidigena</name>
    <dbReference type="NCBI Taxonomy" id="1075417"/>
    <lineage>
        <taxon>Bacteria</taxon>
        <taxon>Pseudomonadati</taxon>
        <taxon>Bacteroidota</taxon>
        <taxon>Cytophagia</taxon>
        <taxon>Cytophagales</taxon>
        <taxon>Catalimonadaceae</taxon>
        <taxon>Catalinimonas</taxon>
    </lineage>
</organism>
<evidence type="ECO:0000256" key="9">
    <source>
        <dbReference type="ARBA" id="ARBA00023295"/>
    </source>
</evidence>
<dbReference type="PANTHER" id="PTHR43651:SF11">
    <property type="entry name" value="MALTO-OLIGOSYLTREHALOSE TREHALOHYDROLASE"/>
    <property type="match status" value="1"/>
</dbReference>
<dbReference type="AlphaFoldDB" id="A0A1G9F7D4"/>
<dbReference type="GO" id="GO:0033942">
    <property type="term" value="F:4-alpha-D-(1-&gt;4)-alpha-D-glucanotrehalose trehalohydrolase activity"/>
    <property type="evidence" value="ECO:0007669"/>
    <property type="project" value="UniProtKB-EC"/>
</dbReference>
<evidence type="ECO:0000259" key="18">
    <source>
        <dbReference type="SMART" id="SM00642"/>
    </source>
</evidence>
<dbReference type="GO" id="GO:0005737">
    <property type="term" value="C:cytoplasm"/>
    <property type="evidence" value="ECO:0007669"/>
    <property type="project" value="UniProtKB-SubCell"/>
</dbReference>
<dbReference type="GO" id="GO:0005992">
    <property type="term" value="P:trehalose biosynthetic process"/>
    <property type="evidence" value="ECO:0007669"/>
    <property type="project" value="UniProtKB-UniRule"/>
</dbReference>
<dbReference type="InterPro" id="IPR013780">
    <property type="entry name" value="Glyco_hydro_b"/>
</dbReference>
<evidence type="ECO:0000313" key="20">
    <source>
        <dbReference type="Proteomes" id="UP000198510"/>
    </source>
</evidence>
<evidence type="ECO:0000256" key="10">
    <source>
        <dbReference type="ARBA" id="ARBA00032057"/>
    </source>
</evidence>
<keyword evidence="9 14" id="KW-0326">Glycosidase</keyword>
<accession>A0A1G9F7D4</accession>
<comment type="subcellular location">
    <subcellularLocation>
        <location evidence="1 15">Cytoplasm</location>
    </subcellularLocation>
</comment>
<name>A0A1G9F7D4_9BACT</name>
<dbReference type="Gene3D" id="2.60.40.1180">
    <property type="entry name" value="Golgi alpha-mannosidase II"/>
    <property type="match status" value="1"/>
</dbReference>
<feature type="binding site" evidence="16">
    <location>
        <begin position="321"/>
        <end position="325"/>
    </location>
    <ligand>
        <name>substrate</name>
    </ligand>
</feature>
<evidence type="ECO:0000256" key="14">
    <source>
        <dbReference type="PIRNR" id="PIRNR006337"/>
    </source>
</evidence>
<dbReference type="Gene3D" id="3.20.20.80">
    <property type="entry name" value="Glycosidases"/>
    <property type="match status" value="1"/>
</dbReference>
<evidence type="ECO:0000256" key="3">
    <source>
        <dbReference type="ARBA" id="ARBA00008061"/>
    </source>
</evidence>
<feature type="binding site" evidence="16">
    <location>
        <begin position="257"/>
        <end position="262"/>
    </location>
    <ligand>
        <name>substrate</name>
    </ligand>
</feature>
<dbReference type="SMART" id="SM00642">
    <property type="entry name" value="Aamy"/>
    <property type="match status" value="1"/>
</dbReference>
<dbReference type="InterPro" id="IPR014756">
    <property type="entry name" value="Ig_E-set"/>
</dbReference>
<dbReference type="InterPro" id="IPR013783">
    <property type="entry name" value="Ig-like_fold"/>
</dbReference>
<evidence type="ECO:0000256" key="15">
    <source>
        <dbReference type="PIRSR" id="PIRSR006337-1"/>
    </source>
</evidence>
<dbReference type="CDD" id="cd11325">
    <property type="entry name" value="AmyAc_GTHase"/>
    <property type="match status" value="1"/>
</dbReference>
<evidence type="ECO:0000256" key="7">
    <source>
        <dbReference type="ARBA" id="ARBA00022801"/>
    </source>
</evidence>
<dbReference type="PANTHER" id="PTHR43651">
    <property type="entry name" value="1,4-ALPHA-GLUCAN-BRANCHING ENZYME"/>
    <property type="match status" value="1"/>
</dbReference>
<evidence type="ECO:0000256" key="13">
    <source>
        <dbReference type="NCBIfam" id="TIGR02402"/>
    </source>
</evidence>
<dbReference type="InterPro" id="IPR006047">
    <property type="entry name" value="GH13_cat_dom"/>
</dbReference>
<evidence type="ECO:0000256" key="5">
    <source>
        <dbReference type="ARBA" id="ARBA00015938"/>
    </source>
</evidence>
<dbReference type="OrthoDB" id="9761875at2"/>
<keyword evidence="7 14" id="KW-0378">Hydrolase</keyword>
<dbReference type="InterPro" id="IPR004193">
    <property type="entry name" value="Glyco_hydro_13_N"/>
</dbReference>
<evidence type="ECO:0000256" key="4">
    <source>
        <dbReference type="ARBA" id="ARBA00012268"/>
    </source>
</evidence>
<proteinExistence type="inferred from homology"/>
<dbReference type="SUPFAM" id="SSF81296">
    <property type="entry name" value="E set domains"/>
    <property type="match status" value="1"/>
</dbReference>